<accession>A0A3M2S061</accession>
<dbReference type="CDD" id="cd12148">
    <property type="entry name" value="fungal_TF_MHR"/>
    <property type="match status" value="1"/>
</dbReference>
<comment type="caution">
    <text evidence="8">The sequence shown here is derived from an EMBL/GenBank/DDBJ whole genome shotgun (WGS) entry which is preliminary data.</text>
</comment>
<dbReference type="InterPro" id="IPR001138">
    <property type="entry name" value="Zn2Cys6_DnaBD"/>
</dbReference>
<reference evidence="8 9" key="1">
    <citation type="submission" date="2017-06" db="EMBL/GenBank/DDBJ databases">
        <title>Comparative genomic analysis of Ambrosia Fusariam Clade fungi.</title>
        <authorList>
            <person name="Stajich J.E."/>
            <person name="Carrillo J."/>
            <person name="Kijimoto T."/>
            <person name="Eskalen A."/>
            <person name="O'Donnell K."/>
            <person name="Kasson M."/>
        </authorList>
    </citation>
    <scope>NUCLEOTIDE SEQUENCE [LARGE SCALE GENOMIC DNA]</scope>
    <source>
        <strain evidence="8">UCR3666</strain>
    </source>
</reference>
<gene>
    <name evidence="8" type="ORF">CDV36_009500</name>
</gene>
<evidence type="ECO:0000256" key="2">
    <source>
        <dbReference type="ARBA" id="ARBA00022723"/>
    </source>
</evidence>
<evidence type="ECO:0000256" key="6">
    <source>
        <dbReference type="SAM" id="MobiDB-lite"/>
    </source>
</evidence>
<evidence type="ECO:0000256" key="1">
    <source>
        <dbReference type="ARBA" id="ARBA00004123"/>
    </source>
</evidence>
<organism evidence="8 9">
    <name type="scientific">Fusarium kuroshium</name>
    <dbReference type="NCBI Taxonomy" id="2010991"/>
    <lineage>
        <taxon>Eukaryota</taxon>
        <taxon>Fungi</taxon>
        <taxon>Dikarya</taxon>
        <taxon>Ascomycota</taxon>
        <taxon>Pezizomycotina</taxon>
        <taxon>Sordariomycetes</taxon>
        <taxon>Hypocreomycetidae</taxon>
        <taxon>Hypocreales</taxon>
        <taxon>Nectriaceae</taxon>
        <taxon>Fusarium</taxon>
        <taxon>Fusarium solani species complex</taxon>
    </lineage>
</organism>
<dbReference type="CDD" id="cd00067">
    <property type="entry name" value="GAL4"/>
    <property type="match status" value="1"/>
</dbReference>
<evidence type="ECO:0000259" key="7">
    <source>
        <dbReference type="PROSITE" id="PS50048"/>
    </source>
</evidence>
<dbReference type="PROSITE" id="PS50048">
    <property type="entry name" value="ZN2_CY6_FUNGAL_2"/>
    <property type="match status" value="1"/>
</dbReference>
<keyword evidence="2" id="KW-0479">Metal-binding</keyword>
<dbReference type="GO" id="GO:0005634">
    <property type="term" value="C:nucleus"/>
    <property type="evidence" value="ECO:0007669"/>
    <property type="project" value="UniProtKB-SubCell"/>
</dbReference>
<dbReference type="GO" id="GO:0008270">
    <property type="term" value="F:zinc ion binding"/>
    <property type="evidence" value="ECO:0007669"/>
    <property type="project" value="InterPro"/>
</dbReference>
<dbReference type="EMBL" id="NKUJ01000187">
    <property type="protein sequence ID" value="RMJ10869.1"/>
    <property type="molecule type" value="Genomic_DNA"/>
</dbReference>
<dbReference type="SUPFAM" id="SSF57701">
    <property type="entry name" value="Zn2/Cys6 DNA-binding domain"/>
    <property type="match status" value="1"/>
</dbReference>
<dbReference type="InterPro" id="IPR036864">
    <property type="entry name" value="Zn2-C6_fun-type_DNA-bd_sf"/>
</dbReference>
<evidence type="ECO:0000256" key="4">
    <source>
        <dbReference type="ARBA" id="ARBA00023163"/>
    </source>
</evidence>
<dbReference type="STRING" id="2010991.A0A3M2S061"/>
<dbReference type="Pfam" id="PF00172">
    <property type="entry name" value="Zn_clus"/>
    <property type="match status" value="1"/>
</dbReference>
<dbReference type="InterPro" id="IPR050815">
    <property type="entry name" value="TF_fung"/>
</dbReference>
<evidence type="ECO:0000256" key="3">
    <source>
        <dbReference type="ARBA" id="ARBA00023015"/>
    </source>
</evidence>
<comment type="subcellular location">
    <subcellularLocation>
        <location evidence="1">Nucleus</location>
    </subcellularLocation>
</comment>
<name>A0A3M2S061_9HYPO</name>
<evidence type="ECO:0000256" key="5">
    <source>
        <dbReference type="ARBA" id="ARBA00023242"/>
    </source>
</evidence>
<keyword evidence="3" id="KW-0805">Transcription regulation</keyword>
<feature type="compositionally biased region" description="Polar residues" evidence="6">
    <location>
        <begin position="49"/>
        <end position="59"/>
    </location>
</feature>
<dbReference type="PANTHER" id="PTHR47338:SF5">
    <property type="entry name" value="ZN(II)2CYS6 TRANSCRIPTION FACTOR (EUROFUNG)"/>
    <property type="match status" value="1"/>
</dbReference>
<sequence>MASKHPLRRSCAFCRARKIKCSNETICEACRKQNTDCIYDFESPRSKGRNSSIDSTKSNLLHVRSDHGLPESKRRRSCSASSTPSTPPKNQEDQVPPGETFESITASLEQMFREKFPQKLVKFTSEDQSDSQPKSRPKDIRYTGLLSLMAYDLVGLVVDRFGSLGCYHNEDNSSRFFRSGLASDNTQNMFDNIVQGSNPLSDYGPRQRTQLIDVWYSVHPLSFLISKTLLLREVRDGTCDEVLIASMLAEASFVLGDDISVGRGRDLLKWAEAQLQNRRRHQQSGEDSSIHSTIPTRVYKRVTTAQALVLLAWNALSSYKFRRAVCYIDLASKMVTEIKECMARDMSPPNSSRINGVDVLDVEREIVTYLWWTTFSLNLWTCVQAGFLPESTPATFTLDSLPVTEASSIIIQLDLVSENFSTLQKQKSSMREMWPLAHISSTVAYLFLHTSDQAAARHGVGVCREAIRLFSGEANKAEEKNKAPFGRRADDASRHLLLAFHHTMAAQFLFPKAFRDQATISPDTVDQFCESMDQILRFLSLTPEQPCDPISITSSLHQSLPKALCLLLDTCSRAFNFIRANLGLSLNETYFHQGWDGRLHPLATRLYTLSKDDRFQQGSMLRAVRKQLKTCARAFGAAGGVSNSLGVPEANTTHIRSASHSPQLNVQAPGYFTATPQAIGDASSPFSCIEDISRVSSSMPSSSGSSASVSTQSFTPFEQMSKWPIDPGFSPDMLSTSTFSPPAAIQHAVPNGSAMNNMWFSQPPIMDLEPAGPVSIQLGQWVWPPTSTEEATYLSFQALDMEEAPE</sequence>
<feature type="compositionally biased region" description="Basic and acidic residues" evidence="6">
    <location>
        <begin position="63"/>
        <end position="72"/>
    </location>
</feature>
<proteinExistence type="predicted"/>
<evidence type="ECO:0000313" key="8">
    <source>
        <dbReference type="EMBL" id="RMJ10869.1"/>
    </source>
</evidence>
<evidence type="ECO:0000313" key="9">
    <source>
        <dbReference type="Proteomes" id="UP000277212"/>
    </source>
</evidence>
<protein>
    <recommendedName>
        <fullName evidence="7">Zn(2)-C6 fungal-type domain-containing protein</fullName>
    </recommendedName>
</protein>
<dbReference type="PROSITE" id="PS00463">
    <property type="entry name" value="ZN2_CY6_FUNGAL_1"/>
    <property type="match status" value="1"/>
</dbReference>
<keyword evidence="4" id="KW-0804">Transcription</keyword>
<dbReference type="Gene3D" id="4.10.240.10">
    <property type="entry name" value="Zn(2)-C6 fungal-type DNA-binding domain"/>
    <property type="match status" value="1"/>
</dbReference>
<feature type="domain" description="Zn(2)-C6 fungal-type" evidence="7">
    <location>
        <begin position="10"/>
        <end position="39"/>
    </location>
</feature>
<dbReference type="AlphaFoldDB" id="A0A3M2S061"/>
<keyword evidence="9" id="KW-1185">Reference proteome</keyword>
<dbReference type="PANTHER" id="PTHR47338">
    <property type="entry name" value="ZN(II)2CYS6 TRANSCRIPTION FACTOR (EUROFUNG)-RELATED"/>
    <property type="match status" value="1"/>
</dbReference>
<feature type="region of interest" description="Disordered" evidence="6">
    <location>
        <begin position="41"/>
        <end position="98"/>
    </location>
</feature>
<keyword evidence="5" id="KW-0539">Nucleus</keyword>
<dbReference type="Proteomes" id="UP000277212">
    <property type="component" value="Unassembled WGS sequence"/>
</dbReference>
<dbReference type="SMART" id="SM00066">
    <property type="entry name" value="GAL4"/>
    <property type="match status" value="1"/>
</dbReference>
<dbReference type="GO" id="GO:0000981">
    <property type="term" value="F:DNA-binding transcription factor activity, RNA polymerase II-specific"/>
    <property type="evidence" value="ECO:0007669"/>
    <property type="project" value="InterPro"/>
</dbReference>
<dbReference type="OrthoDB" id="5069333at2759"/>